<organism evidence="3 4">
    <name type="scientific">Sphagnurus paluster</name>
    <dbReference type="NCBI Taxonomy" id="117069"/>
    <lineage>
        <taxon>Eukaryota</taxon>
        <taxon>Fungi</taxon>
        <taxon>Dikarya</taxon>
        <taxon>Basidiomycota</taxon>
        <taxon>Agaricomycotina</taxon>
        <taxon>Agaricomycetes</taxon>
        <taxon>Agaricomycetidae</taxon>
        <taxon>Agaricales</taxon>
        <taxon>Tricholomatineae</taxon>
        <taxon>Lyophyllaceae</taxon>
        <taxon>Sphagnurus</taxon>
    </lineage>
</organism>
<feature type="region of interest" description="Disordered" evidence="1">
    <location>
        <begin position="121"/>
        <end position="174"/>
    </location>
</feature>
<feature type="transmembrane region" description="Helical" evidence="2">
    <location>
        <begin position="6"/>
        <end position="23"/>
    </location>
</feature>
<name>A0A9P7KKF7_9AGAR</name>
<comment type="caution">
    <text evidence="3">The sequence shown here is derived from an EMBL/GenBank/DDBJ whole genome shotgun (WGS) entry which is preliminary data.</text>
</comment>
<feature type="compositionally biased region" description="Low complexity" evidence="1">
    <location>
        <begin position="128"/>
        <end position="139"/>
    </location>
</feature>
<evidence type="ECO:0000256" key="2">
    <source>
        <dbReference type="SAM" id="Phobius"/>
    </source>
</evidence>
<feature type="compositionally biased region" description="Basic and acidic residues" evidence="1">
    <location>
        <begin position="165"/>
        <end position="174"/>
    </location>
</feature>
<feature type="transmembrane region" description="Helical" evidence="2">
    <location>
        <begin position="75"/>
        <end position="92"/>
    </location>
</feature>
<evidence type="ECO:0000313" key="3">
    <source>
        <dbReference type="EMBL" id="KAG5653099.1"/>
    </source>
</evidence>
<dbReference type="EMBL" id="JABCKI010000075">
    <property type="protein sequence ID" value="KAG5653099.1"/>
    <property type="molecule type" value="Genomic_DNA"/>
</dbReference>
<sequence>MLVVTLTSNALSSSLIVFRIWTVHKETAHYNMYRTRKNDPLRQAIRVTVEAGLLYTISLIVLLSIYLTGGEAQNVVFRSIVQIIGITFNLVISRTSRKHIPSHIHSSAMTTPHINTSVLGSREPAEASDTSPDSNSRSSAGKAGSIGSWPTVKPTARGCNVQDPEGQHDRFISQ</sequence>
<feature type="transmembrane region" description="Helical" evidence="2">
    <location>
        <begin position="44"/>
        <end position="69"/>
    </location>
</feature>
<keyword evidence="2" id="KW-0472">Membrane</keyword>
<reference evidence="3" key="1">
    <citation type="submission" date="2021-02" db="EMBL/GenBank/DDBJ databases">
        <authorList>
            <person name="Nieuwenhuis M."/>
            <person name="Van De Peppel L.J.J."/>
        </authorList>
    </citation>
    <scope>NUCLEOTIDE SEQUENCE</scope>
    <source>
        <strain evidence="3">D49</strain>
    </source>
</reference>
<dbReference type="Proteomes" id="UP000717328">
    <property type="component" value="Unassembled WGS sequence"/>
</dbReference>
<evidence type="ECO:0000256" key="1">
    <source>
        <dbReference type="SAM" id="MobiDB-lite"/>
    </source>
</evidence>
<dbReference type="AlphaFoldDB" id="A0A9P7KKF7"/>
<keyword evidence="4" id="KW-1185">Reference proteome</keyword>
<evidence type="ECO:0000313" key="4">
    <source>
        <dbReference type="Proteomes" id="UP000717328"/>
    </source>
</evidence>
<proteinExistence type="predicted"/>
<accession>A0A9P7KKF7</accession>
<keyword evidence="2" id="KW-1133">Transmembrane helix</keyword>
<gene>
    <name evidence="3" type="ORF">H0H81_002324</name>
</gene>
<reference evidence="3" key="2">
    <citation type="submission" date="2021-10" db="EMBL/GenBank/DDBJ databases">
        <title>Phylogenomics reveals ancestral predisposition of the termite-cultivated fungus Termitomyces towards a domesticated lifestyle.</title>
        <authorList>
            <person name="Auxier B."/>
            <person name="Grum-Grzhimaylo A."/>
            <person name="Cardenas M.E."/>
            <person name="Lodge J.D."/>
            <person name="Laessoe T."/>
            <person name="Pedersen O."/>
            <person name="Smith M.E."/>
            <person name="Kuyper T.W."/>
            <person name="Franco-Molano E.A."/>
            <person name="Baroni T.J."/>
            <person name="Aanen D.K."/>
        </authorList>
    </citation>
    <scope>NUCLEOTIDE SEQUENCE</scope>
    <source>
        <strain evidence="3">D49</strain>
    </source>
</reference>
<protein>
    <submittedName>
        <fullName evidence="3">Uncharacterized protein</fullName>
    </submittedName>
</protein>
<dbReference type="OrthoDB" id="3346544at2759"/>
<keyword evidence="2" id="KW-0812">Transmembrane</keyword>